<dbReference type="EMBL" id="JRYO01000090">
    <property type="protein sequence ID" value="KHE92795.1"/>
    <property type="molecule type" value="Genomic_DNA"/>
</dbReference>
<keyword evidence="1" id="KW-1133">Transmembrane helix</keyword>
<dbReference type="Proteomes" id="UP000030652">
    <property type="component" value="Unassembled WGS sequence"/>
</dbReference>
<feature type="transmembrane region" description="Helical" evidence="1">
    <location>
        <begin position="57"/>
        <end position="79"/>
    </location>
</feature>
<proteinExistence type="predicted"/>
<dbReference type="AlphaFoldDB" id="A0A0B0EQ52"/>
<protein>
    <submittedName>
        <fullName evidence="2">Uncharacterized protein</fullName>
    </submittedName>
</protein>
<keyword evidence="1" id="KW-0472">Membrane</keyword>
<keyword evidence="1" id="KW-0812">Transmembrane</keyword>
<gene>
    <name evidence="2" type="ORF">SCABRO_01453</name>
</gene>
<sequence length="240" mass="27534">MITHCFGGIILHKQMKPFRMRCRELVPWATMALTVLGSHFAADAIMETVEELSHGSGTAILLTKICYLMFFIGMVYLLVRQKDILFHPRTRYLSNEEAEVRGHLVLFLSNLPANLEESDGIPEGLHLSQDINKDIKTIEELKQGTPPLRWAWEMSLRAIQHHQIKLKTLTLVCSKESISQVNLFTKIFERYRFKNLNKISLLAQKQGNPVLVDMFSEKNIAGLNGFNFKALMNYHKLCGF</sequence>
<evidence type="ECO:0000313" key="2">
    <source>
        <dbReference type="EMBL" id="KHE92795.1"/>
    </source>
</evidence>
<name>A0A0B0EQ52_9BACT</name>
<reference evidence="2 3" key="1">
    <citation type="submission" date="2014-10" db="EMBL/GenBank/DDBJ databases">
        <title>Draft genome of anammox bacterium scalindua brodae, obtained using differential coverage binning of sequence data from two enrichment reactors.</title>
        <authorList>
            <person name="Speth D.R."/>
            <person name="Russ L."/>
            <person name="Kartal B."/>
            <person name="Op den Camp H.J."/>
            <person name="Dutilh B.E."/>
            <person name="Jetten M.S."/>
        </authorList>
    </citation>
    <scope>NUCLEOTIDE SEQUENCE [LARGE SCALE GENOMIC DNA]</scope>
    <source>
        <strain evidence="2">RU1</strain>
    </source>
</reference>
<evidence type="ECO:0000256" key="1">
    <source>
        <dbReference type="SAM" id="Phobius"/>
    </source>
</evidence>
<accession>A0A0B0EQ52</accession>
<comment type="caution">
    <text evidence="2">The sequence shown here is derived from an EMBL/GenBank/DDBJ whole genome shotgun (WGS) entry which is preliminary data.</text>
</comment>
<organism evidence="2 3">
    <name type="scientific">Candidatus Scalindua brodae</name>
    <dbReference type="NCBI Taxonomy" id="237368"/>
    <lineage>
        <taxon>Bacteria</taxon>
        <taxon>Pseudomonadati</taxon>
        <taxon>Planctomycetota</taxon>
        <taxon>Candidatus Brocadiia</taxon>
        <taxon>Candidatus Brocadiales</taxon>
        <taxon>Candidatus Scalinduaceae</taxon>
        <taxon>Candidatus Scalindua</taxon>
    </lineage>
</organism>
<evidence type="ECO:0000313" key="3">
    <source>
        <dbReference type="Proteomes" id="UP000030652"/>
    </source>
</evidence>